<dbReference type="Pfam" id="PF00931">
    <property type="entry name" value="NB-ARC"/>
    <property type="match status" value="1"/>
</dbReference>
<dbReference type="InterPro" id="IPR055414">
    <property type="entry name" value="LRR_R13L4/SHOC2-like"/>
</dbReference>
<evidence type="ECO:0000256" key="3">
    <source>
        <dbReference type="ARBA" id="ARBA00022737"/>
    </source>
</evidence>
<dbReference type="InterPro" id="IPR036388">
    <property type="entry name" value="WH-like_DNA-bd_sf"/>
</dbReference>
<reference evidence="11 12" key="1">
    <citation type="journal article" date="2021" name="Comput. Struct. Biotechnol. J.">
        <title>De novo genome assembly of the potent medicinal plant Rehmannia glutinosa using nanopore technology.</title>
        <authorList>
            <person name="Ma L."/>
            <person name="Dong C."/>
            <person name="Song C."/>
            <person name="Wang X."/>
            <person name="Zheng X."/>
            <person name="Niu Y."/>
            <person name="Chen S."/>
            <person name="Feng W."/>
        </authorList>
    </citation>
    <scope>NUCLEOTIDE SEQUENCE [LARGE SCALE GENOMIC DNA]</scope>
    <source>
        <strain evidence="11">DH-2019</strain>
    </source>
</reference>
<comment type="similarity">
    <text evidence="1">Belongs to the disease resistance NB-LRR family.</text>
</comment>
<dbReference type="Pfam" id="PF18052">
    <property type="entry name" value="Rx_N"/>
    <property type="match status" value="1"/>
</dbReference>
<evidence type="ECO:0008006" key="13">
    <source>
        <dbReference type="Google" id="ProtNLM"/>
    </source>
</evidence>
<evidence type="ECO:0000313" key="12">
    <source>
        <dbReference type="Proteomes" id="UP001318860"/>
    </source>
</evidence>
<evidence type="ECO:0000259" key="9">
    <source>
        <dbReference type="Pfam" id="PF23559"/>
    </source>
</evidence>
<keyword evidence="2" id="KW-0433">Leucine-rich repeat</keyword>
<dbReference type="Proteomes" id="UP001318860">
    <property type="component" value="Unassembled WGS sequence"/>
</dbReference>
<keyword evidence="3" id="KW-0677">Repeat</keyword>
<dbReference type="Gene3D" id="1.20.5.4130">
    <property type="match status" value="1"/>
</dbReference>
<dbReference type="SUPFAM" id="SSF52540">
    <property type="entry name" value="P-loop containing nucleoside triphosphate hydrolases"/>
    <property type="match status" value="1"/>
</dbReference>
<dbReference type="SUPFAM" id="SSF52047">
    <property type="entry name" value="RNI-like"/>
    <property type="match status" value="1"/>
</dbReference>
<dbReference type="Gene3D" id="1.10.10.10">
    <property type="entry name" value="Winged helix-like DNA-binding domain superfamily/Winged helix DNA-binding domain"/>
    <property type="match status" value="1"/>
</dbReference>
<dbReference type="InterPro" id="IPR044974">
    <property type="entry name" value="Disease_R_plants"/>
</dbReference>
<dbReference type="Gene3D" id="3.80.10.10">
    <property type="entry name" value="Ribonuclease Inhibitor"/>
    <property type="match status" value="1"/>
</dbReference>
<dbReference type="InterPro" id="IPR041118">
    <property type="entry name" value="Rx_N"/>
</dbReference>
<keyword evidence="4" id="KW-0547">Nucleotide-binding</keyword>
<dbReference type="CDD" id="cd14798">
    <property type="entry name" value="RX-CC_like"/>
    <property type="match status" value="1"/>
</dbReference>
<name>A0ABR0WW52_REHGL</name>
<evidence type="ECO:0000259" key="7">
    <source>
        <dbReference type="Pfam" id="PF00931"/>
    </source>
</evidence>
<evidence type="ECO:0000256" key="4">
    <source>
        <dbReference type="ARBA" id="ARBA00022741"/>
    </source>
</evidence>
<dbReference type="InterPro" id="IPR038005">
    <property type="entry name" value="RX-like_CC"/>
</dbReference>
<feature type="domain" description="Disease resistance R13L4/SHOC-2-like LRR" evidence="10">
    <location>
        <begin position="700"/>
        <end position="923"/>
    </location>
</feature>
<proteinExistence type="inferred from homology"/>
<dbReference type="PRINTS" id="PR00364">
    <property type="entry name" value="DISEASERSIST"/>
</dbReference>
<sequence>MGNRSSSPGINLSEVRQEILKWKSRPNWIHDDVEIPWTESHLTAVLDYVLKLEGINSSHFTQRNPNQAWYSSFNRSDSKKFAEMVESFQQKLRQLFNVPKLQQLSDKDKTLKKNELIAAFIIFLVQLWYHRTGSFEGRVDSLKKELRFLVTILGDTPFLGTELEQVQSLLAEFEAVANLAGSLVYCFNFTTDQQFKSVITKIDKALDALFKRIDLLKANITNLIPSITNAGMTRKTVAVVDSLFIVESLFYDLEDLLNQDNSLIVDVKDQIKMLHQELMFSLSLLKDIKVNRHSEIEELEEPVVRIRDAAYEAEYLINSFLVGDTPLWYFSIRLPHFIDKIKLIGTGLQEIKMNYDIGALKVTKNLSPQLSLQAKRNNEVNDITVGFEDKEKDILDQLIGGADQLQVISIFGMPGLGKTTLARKIYNHPSVNYRFDKRSWSVISQTYQRKNVLINVLISSISELDKDRILNMEEERLAEHLYKSLMGRRYLIVMDDIWDSNLWDNLLRFFPDDRNGSRILFTSRNKNVAPPNSIIYALPSLSNGQCWELLKKKVFHDEPYPPQLQVIGKKIAANCYGLPLAVVIIAEDKEISVRKLIRLWIAEGFISNERKENADSVAEEYLKELIDKSLVIVSKRRSDDGIKTCVVHDLLRDLCLRVAEEENFLKLMDNNYSIYERHHRLCFHTSQASSQFVRPFFGLHVRSFFGHMLDSTLFVLNMKLLRVLDLQISDVNLGAIKFLLHLRYLAINYMPLSIGSLVNLEFLVVKTTRIVDIHPQILKMTKLRYLHLTPLAIFDEKCNSSQINNLEFLSNVSISNLKDEELLKCSPHLRKLKCRCQPFVDNQRRLRYPDLHFLTRLESLKMTTVHGGKAVEINFPSNIKKLTLDGLRLPWEKMSLRFLKLEILDLHQWNVATSEHFPKLQRLVFRDCYNLQEIPTEIGEIDTLQSIEVESCLKSLAQSARKIEQEQRDMGNEELKVFIGHIFRDGGHKSNDGDSSDDDD</sequence>
<dbReference type="InterPro" id="IPR027417">
    <property type="entry name" value="P-loop_NTPase"/>
</dbReference>
<feature type="domain" description="Disease resistance N-terminal" evidence="8">
    <location>
        <begin position="245"/>
        <end position="322"/>
    </location>
</feature>
<dbReference type="InterPro" id="IPR032675">
    <property type="entry name" value="LRR_dom_sf"/>
</dbReference>
<evidence type="ECO:0000259" key="8">
    <source>
        <dbReference type="Pfam" id="PF18052"/>
    </source>
</evidence>
<dbReference type="Pfam" id="PF23559">
    <property type="entry name" value="WHD_DRP"/>
    <property type="match status" value="1"/>
</dbReference>
<keyword evidence="5" id="KW-0611">Plant defense</keyword>
<evidence type="ECO:0000313" key="11">
    <source>
        <dbReference type="EMBL" id="KAK6150826.1"/>
    </source>
</evidence>
<dbReference type="InterPro" id="IPR058922">
    <property type="entry name" value="WHD_DRP"/>
</dbReference>
<dbReference type="InterPro" id="IPR002182">
    <property type="entry name" value="NB-ARC"/>
</dbReference>
<evidence type="ECO:0000256" key="6">
    <source>
        <dbReference type="ARBA" id="ARBA00022840"/>
    </source>
</evidence>
<evidence type="ECO:0000256" key="5">
    <source>
        <dbReference type="ARBA" id="ARBA00022821"/>
    </source>
</evidence>
<dbReference type="PANTHER" id="PTHR23155">
    <property type="entry name" value="DISEASE RESISTANCE PROTEIN RP"/>
    <property type="match status" value="1"/>
</dbReference>
<keyword evidence="12" id="KW-1185">Reference proteome</keyword>
<feature type="domain" description="NB-ARC" evidence="7">
    <location>
        <begin position="390"/>
        <end position="557"/>
    </location>
</feature>
<accession>A0ABR0WW52</accession>
<evidence type="ECO:0000259" key="10">
    <source>
        <dbReference type="Pfam" id="PF23598"/>
    </source>
</evidence>
<dbReference type="Gene3D" id="3.40.50.300">
    <property type="entry name" value="P-loop containing nucleotide triphosphate hydrolases"/>
    <property type="match status" value="1"/>
</dbReference>
<organism evidence="11 12">
    <name type="scientific">Rehmannia glutinosa</name>
    <name type="common">Chinese foxglove</name>
    <dbReference type="NCBI Taxonomy" id="99300"/>
    <lineage>
        <taxon>Eukaryota</taxon>
        <taxon>Viridiplantae</taxon>
        <taxon>Streptophyta</taxon>
        <taxon>Embryophyta</taxon>
        <taxon>Tracheophyta</taxon>
        <taxon>Spermatophyta</taxon>
        <taxon>Magnoliopsida</taxon>
        <taxon>eudicotyledons</taxon>
        <taxon>Gunneridae</taxon>
        <taxon>Pentapetalae</taxon>
        <taxon>asterids</taxon>
        <taxon>lamiids</taxon>
        <taxon>Lamiales</taxon>
        <taxon>Orobanchaceae</taxon>
        <taxon>Rehmannieae</taxon>
        <taxon>Rehmannia</taxon>
    </lineage>
</organism>
<dbReference type="EMBL" id="JABTTQ020000008">
    <property type="protein sequence ID" value="KAK6150826.1"/>
    <property type="molecule type" value="Genomic_DNA"/>
</dbReference>
<evidence type="ECO:0000256" key="1">
    <source>
        <dbReference type="ARBA" id="ARBA00008894"/>
    </source>
</evidence>
<feature type="domain" description="Disease resistance protein winged helix" evidence="9">
    <location>
        <begin position="587"/>
        <end position="655"/>
    </location>
</feature>
<evidence type="ECO:0000256" key="2">
    <source>
        <dbReference type="ARBA" id="ARBA00022614"/>
    </source>
</evidence>
<dbReference type="PANTHER" id="PTHR23155:SF1205">
    <property type="entry name" value="DISEASE RESISTANCE PROTEIN RPM1"/>
    <property type="match status" value="1"/>
</dbReference>
<keyword evidence="6" id="KW-0067">ATP-binding</keyword>
<protein>
    <recommendedName>
        <fullName evidence="13">NB-ARC domain-containing protein</fullName>
    </recommendedName>
</protein>
<comment type="caution">
    <text evidence="11">The sequence shown here is derived from an EMBL/GenBank/DDBJ whole genome shotgun (WGS) entry which is preliminary data.</text>
</comment>
<dbReference type="Pfam" id="PF23598">
    <property type="entry name" value="LRR_14"/>
    <property type="match status" value="1"/>
</dbReference>
<gene>
    <name evidence="11" type="ORF">DH2020_015758</name>
</gene>